<dbReference type="EMBL" id="JARBJD010000141">
    <property type="protein sequence ID" value="KAK2950203.1"/>
    <property type="molecule type" value="Genomic_DNA"/>
</dbReference>
<name>A0ABQ9XCH0_9EUKA</name>
<evidence type="ECO:0000313" key="2">
    <source>
        <dbReference type="EMBL" id="KAK2950203.1"/>
    </source>
</evidence>
<dbReference type="InterPro" id="IPR016024">
    <property type="entry name" value="ARM-type_fold"/>
</dbReference>
<dbReference type="SUPFAM" id="SSF48371">
    <property type="entry name" value="ARM repeat"/>
    <property type="match status" value="1"/>
</dbReference>
<dbReference type="Proteomes" id="UP001281761">
    <property type="component" value="Unassembled WGS sequence"/>
</dbReference>
<evidence type="ECO:0000313" key="3">
    <source>
        <dbReference type="Proteomes" id="UP001281761"/>
    </source>
</evidence>
<reference evidence="2 3" key="1">
    <citation type="journal article" date="2022" name="bioRxiv">
        <title>Genomics of Preaxostyla Flagellates Illuminates Evolutionary Transitions and the Path Towards Mitochondrial Loss.</title>
        <authorList>
            <person name="Novak L.V.F."/>
            <person name="Treitli S.C."/>
            <person name="Pyrih J."/>
            <person name="Halakuc P."/>
            <person name="Pipaliya S.V."/>
            <person name="Vacek V."/>
            <person name="Brzon O."/>
            <person name="Soukal P."/>
            <person name="Eme L."/>
            <person name="Dacks J.B."/>
            <person name="Karnkowska A."/>
            <person name="Elias M."/>
            <person name="Hampl V."/>
        </authorList>
    </citation>
    <scope>NUCLEOTIDE SEQUENCE [LARGE SCALE GENOMIC DNA]</scope>
    <source>
        <strain evidence="2">NAU3</strain>
        <tissue evidence="2">Gut</tissue>
    </source>
</reference>
<feature type="region of interest" description="Disordered" evidence="1">
    <location>
        <begin position="1"/>
        <end position="25"/>
    </location>
</feature>
<sequence length="363" mass="40652">MAINPRVFPKSSGTRYPRRSVNNPTIDPKRELFTNFDPKSELSFEDKSRIYCSLLSLVKAEHPFDDVLQDKAGRFLKSLEPKWHDSQIAAKLVTDLVPSSAGSASGFVTSIVTLLSSPYSRVVEAAMSFMYKTTKASSPTIRTRLMESDLITNVFTSIQPPTLPISGNETLISILIKITNYLAILALPPSLGELAITTASDAFNHREMIFQKVALPSSQFVTFLISNRYLLNEDLFDSFMSLLTTLLGFSPYHHPTLEFVITSPIAMGFSSSLSSIETDNRLHDTLETINNSLRSWKNESPEVVQSGKRVMQALFSEGFEDTLEQKLMNDKRVLYGLRLVRNCQFILKLLGSNASETENDEEE</sequence>
<gene>
    <name evidence="2" type="ORF">BLNAU_14889</name>
</gene>
<keyword evidence="3" id="KW-1185">Reference proteome</keyword>
<accession>A0ABQ9XCH0</accession>
<organism evidence="2 3">
    <name type="scientific">Blattamonas nauphoetae</name>
    <dbReference type="NCBI Taxonomy" id="2049346"/>
    <lineage>
        <taxon>Eukaryota</taxon>
        <taxon>Metamonada</taxon>
        <taxon>Preaxostyla</taxon>
        <taxon>Oxymonadida</taxon>
        <taxon>Blattamonas</taxon>
    </lineage>
</organism>
<comment type="caution">
    <text evidence="2">The sequence shown here is derived from an EMBL/GenBank/DDBJ whole genome shotgun (WGS) entry which is preliminary data.</text>
</comment>
<proteinExistence type="predicted"/>
<protein>
    <submittedName>
        <fullName evidence="2">Uncharacterized protein</fullName>
    </submittedName>
</protein>
<evidence type="ECO:0000256" key="1">
    <source>
        <dbReference type="SAM" id="MobiDB-lite"/>
    </source>
</evidence>